<sequence length="352" mass="37230">MAAETTRSAREELGMLGSMIGTAFWWAVYLLVFRQDRRRVRNGVLLLIALYSSGTTFAQLVATTLPLGDLLVLAGGCLALVGVLVLAVLLVANGATMARKEGRSLGNLLSGLAGLALLAAPITAIALASRGGPFGLVAGTLLALLSLHMGLALLVFLAASIPYQLFPRKLGTPGIIIHGSGLIGGRVPKLLRNRLDRGVSERERLLGIGIDPLLVPSGGRGEDEPRAEGEAMAEYLLDEAGVPADRVHAETESRTTAENLTFSHRILDAAGLQGPYIVTTSRYHAFRAALLARSLGLDDEAIGGPTAFYFVPSATLREFLAILSYRKVWLAVTFLPSLAFVALLIRVAVLSG</sequence>
<dbReference type="GeneID" id="303297081"/>
<evidence type="ECO:0000313" key="4">
    <source>
        <dbReference type="Proteomes" id="UP001595937"/>
    </source>
</evidence>
<dbReference type="CDD" id="cd06259">
    <property type="entry name" value="YdcF-like"/>
    <property type="match status" value="1"/>
</dbReference>
<dbReference type="Gene3D" id="3.40.50.620">
    <property type="entry name" value="HUPs"/>
    <property type="match status" value="1"/>
</dbReference>
<accession>A0ABW0FH60</accession>
<protein>
    <submittedName>
        <fullName evidence="3">YdcF family protein</fullName>
    </submittedName>
</protein>
<feature type="transmembrane region" description="Helical" evidence="1">
    <location>
        <begin position="71"/>
        <end position="92"/>
    </location>
</feature>
<organism evidence="3 4">
    <name type="scientific">Brachybacterium tyrofermentans</name>
    <dbReference type="NCBI Taxonomy" id="47848"/>
    <lineage>
        <taxon>Bacteria</taxon>
        <taxon>Bacillati</taxon>
        <taxon>Actinomycetota</taxon>
        <taxon>Actinomycetes</taxon>
        <taxon>Micrococcales</taxon>
        <taxon>Dermabacteraceae</taxon>
        <taxon>Brachybacterium</taxon>
    </lineage>
</organism>
<dbReference type="RefSeq" id="WP_343923580.1">
    <property type="nucleotide sequence ID" value="NZ_BAAAIR010000034.1"/>
</dbReference>
<gene>
    <name evidence="3" type="ORF">ACFPK8_10475</name>
</gene>
<evidence type="ECO:0000313" key="3">
    <source>
        <dbReference type="EMBL" id="MFC5297936.1"/>
    </source>
</evidence>
<dbReference type="EMBL" id="JBHSLN010000023">
    <property type="protein sequence ID" value="MFC5297936.1"/>
    <property type="molecule type" value="Genomic_DNA"/>
</dbReference>
<feature type="transmembrane region" description="Helical" evidence="1">
    <location>
        <begin position="104"/>
        <end position="128"/>
    </location>
</feature>
<dbReference type="Proteomes" id="UP001595937">
    <property type="component" value="Unassembled WGS sequence"/>
</dbReference>
<dbReference type="InterPro" id="IPR051599">
    <property type="entry name" value="Cell_Envelope_Assoc"/>
</dbReference>
<keyword evidence="4" id="KW-1185">Reference proteome</keyword>
<feature type="domain" description="DUF218" evidence="2">
    <location>
        <begin position="175"/>
        <end position="313"/>
    </location>
</feature>
<feature type="transmembrane region" description="Helical" evidence="1">
    <location>
        <begin position="134"/>
        <end position="159"/>
    </location>
</feature>
<feature type="transmembrane region" description="Helical" evidence="1">
    <location>
        <begin position="13"/>
        <end position="32"/>
    </location>
</feature>
<comment type="caution">
    <text evidence="3">The sequence shown here is derived from an EMBL/GenBank/DDBJ whole genome shotgun (WGS) entry which is preliminary data.</text>
</comment>
<feature type="transmembrane region" description="Helical" evidence="1">
    <location>
        <begin position="328"/>
        <end position="349"/>
    </location>
</feature>
<dbReference type="PANTHER" id="PTHR30336:SF4">
    <property type="entry name" value="ENVELOPE BIOGENESIS FACTOR ELYC"/>
    <property type="match status" value="1"/>
</dbReference>
<evidence type="ECO:0000256" key="1">
    <source>
        <dbReference type="SAM" id="Phobius"/>
    </source>
</evidence>
<evidence type="ECO:0000259" key="2">
    <source>
        <dbReference type="Pfam" id="PF02698"/>
    </source>
</evidence>
<name>A0ABW0FH60_9MICO</name>
<keyword evidence="1" id="KW-0472">Membrane</keyword>
<dbReference type="InterPro" id="IPR014729">
    <property type="entry name" value="Rossmann-like_a/b/a_fold"/>
</dbReference>
<dbReference type="InterPro" id="IPR003848">
    <property type="entry name" value="DUF218"/>
</dbReference>
<keyword evidence="1" id="KW-1133">Transmembrane helix</keyword>
<reference evidence="4" key="1">
    <citation type="journal article" date="2019" name="Int. J. Syst. Evol. Microbiol.">
        <title>The Global Catalogue of Microorganisms (GCM) 10K type strain sequencing project: providing services to taxonomists for standard genome sequencing and annotation.</title>
        <authorList>
            <consortium name="The Broad Institute Genomics Platform"/>
            <consortium name="The Broad Institute Genome Sequencing Center for Infectious Disease"/>
            <person name="Wu L."/>
            <person name="Ma J."/>
        </authorList>
    </citation>
    <scope>NUCLEOTIDE SEQUENCE [LARGE SCALE GENOMIC DNA]</scope>
    <source>
        <strain evidence="4">CGMCC 1.16455</strain>
    </source>
</reference>
<proteinExistence type="predicted"/>
<feature type="transmembrane region" description="Helical" evidence="1">
    <location>
        <begin position="44"/>
        <end position="65"/>
    </location>
</feature>
<dbReference type="Pfam" id="PF02698">
    <property type="entry name" value="DUF218"/>
    <property type="match status" value="1"/>
</dbReference>
<dbReference type="PANTHER" id="PTHR30336">
    <property type="entry name" value="INNER MEMBRANE PROTEIN, PROBABLE PERMEASE"/>
    <property type="match status" value="1"/>
</dbReference>
<keyword evidence="1" id="KW-0812">Transmembrane</keyword>